<comment type="cofactor">
    <cofactor evidence="1">
        <name>FMN</name>
        <dbReference type="ChEBI" id="CHEBI:58210"/>
    </cofactor>
</comment>
<feature type="domain" description="Nitroreductase" evidence="6">
    <location>
        <begin position="107"/>
        <end position="275"/>
    </location>
</feature>
<evidence type="ECO:0000313" key="8">
    <source>
        <dbReference type="Proteomes" id="UP000789390"/>
    </source>
</evidence>
<dbReference type="FunFam" id="3.40.109.10:FF:000004">
    <property type="entry name" value="Iodotyrosine deiodinase 1"/>
    <property type="match status" value="1"/>
</dbReference>
<dbReference type="EMBL" id="CAKKLH010000182">
    <property type="protein sequence ID" value="CAH0105398.1"/>
    <property type="molecule type" value="Genomic_DNA"/>
</dbReference>
<evidence type="ECO:0000259" key="6">
    <source>
        <dbReference type="Pfam" id="PF00881"/>
    </source>
</evidence>
<dbReference type="Proteomes" id="UP000789390">
    <property type="component" value="Unassembled WGS sequence"/>
</dbReference>
<gene>
    <name evidence="7" type="ORF">DGAL_LOCUS8418</name>
</gene>
<dbReference type="Pfam" id="PF00881">
    <property type="entry name" value="Nitroreductase"/>
    <property type="match status" value="1"/>
</dbReference>
<dbReference type="PANTHER" id="PTHR23026">
    <property type="entry name" value="NADPH NITROREDUCTASE"/>
    <property type="match status" value="1"/>
</dbReference>
<evidence type="ECO:0000256" key="4">
    <source>
        <dbReference type="ARBA" id="ARBA00022643"/>
    </source>
</evidence>
<protein>
    <recommendedName>
        <fullName evidence="6">Nitroreductase domain-containing protein</fullName>
    </recommendedName>
</protein>
<evidence type="ECO:0000256" key="2">
    <source>
        <dbReference type="ARBA" id="ARBA00007118"/>
    </source>
</evidence>
<dbReference type="CDD" id="cd02144">
    <property type="entry name" value="iodotyrosine_dehalogenase"/>
    <property type="match status" value="1"/>
</dbReference>
<dbReference type="PANTHER" id="PTHR23026:SF90">
    <property type="entry name" value="IODOTYROSINE DEIODINASE 1"/>
    <property type="match status" value="1"/>
</dbReference>
<dbReference type="InterPro" id="IPR029479">
    <property type="entry name" value="Nitroreductase"/>
</dbReference>
<dbReference type="InterPro" id="IPR000415">
    <property type="entry name" value="Nitroreductase-like"/>
</dbReference>
<comment type="caution">
    <text evidence="7">The sequence shown here is derived from an EMBL/GenBank/DDBJ whole genome shotgun (WGS) entry which is preliminary data.</text>
</comment>
<evidence type="ECO:0000313" key="7">
    <source>
        <dbReference type="EMBL" id="CAH0105398.1"/>
    </source>
</evidence>
<evidence type="ECO:0000256" key="5">
    <source>
        <dbReference type="ARBA" id="ARBA00023002"/>
    </source>
</evidence>
<organism evidence="7 8">
    <name type="scientific">Daphnia galeata</name>
    <dbReference type="NCBI Taxonomy" id="27404"/>
    <lineage>
        <taxon>Eukaryota</taxon>
        <taxon>Metazoa</taxon>
        <taxon>Ecdysozoa</taxon>
        <taxon>Arthropoda</taxon>
        <taxon>Crustacea</taxon>
        <taxon>Branchiopoda</taxon>
        <taxon>Diplostraca</taxon>
        <taxon>Cladocera</taxon>
        <taxon>Anomopoda</taxon>
        <taxon>Daphniidae</taxon>
        <taxon>Daphnia</taxon>
    </lineage>
</organism>
<evidence type="ECO:0000256" key="3">
    <source>
        <dbReference type="ARBA" id="ARBA00022630"/>
    </source>
</evidence>
<sequence>METYVPFLVNHWRTVGLISVSIAAGVALGQLNQTKGRTVNRNQQVHSNIVVKPVKSESANEQVDEVKDDDQQFPEDQEVLPIVFQYEKPSEVDSIRRSEEFYLRMNQRRSVREISSDPVALEVIENIIKTGGTSPSGAHTEPWTFVVVSNLEMKQQIRQIIEAEEEINYKQRMGDVWVQDLQPVGTTWVKEYLTEAPWLILIFKQVHGFKQNGQKKIHYYNEISVSIATGFLLAAIQEAGLVTVTTTPLNCGPSIRVLLNRPVNEKLLLLLPVGYPKVGATVPDFKRKPLYDIMVHYQ</sequence>
<evidence type="ECO:0000256" key="1">
    <source>
        <dbReference type="ARBA" id="ARBA00001917"/>
    </source>
</evidence>
<dbReference type="AlphaFoldDB" id="A0A8J2RV25"/>
<keyword evidence="3" id="KW-0285">Flavoprotein</keyword>
<dbReference type="SUPFAM" id="SSF55469">
    <property type="entry name" value="FMN-dependent nitroreductase-like"/>
    <property type="match status" value="1"/>
</dbReference>
<name>A0A8J2RV25_9CRUS</name>
<dbReference type="Gene3D" id="3.40.109.10">
    <property type="entry name" value="NADH Oxidase"/>
    <property type="match status" value="1"/>
</dbReference>
<dbReference type="GO" id="GO:0140616">
    <property type="term" value="F:iodotyrosine deiodinase activity"/>
    <property type="evidence" value="ECO:0007669"/>
    <property type="project" value="UniProtKB-ARBA"/>
</dbReference>
<dbReference type="GO" id="GO:0032553">
    <property type="term" value="F:ribonucleotide binding"/>
    <property type="evidence" value="ECO:0007669"/>
    <property type="project" value="UniProtKB-ARBA"/>
</dbReference>
<reference evidence="7" key="1">
    <citation type="submission" date="2021-11" db="EMBL/GenBank/DDBJ databases">
        <authorList>
            <person name="Schell T."/>
        </authorList>
    </citation>
    <scope>NUCLEOTIDE SEQUENCE</scope>
    <source>
        <strain evidence="7">M5</strain>
    </source>
</reference>
<keyword evidence="4" id="KW-0288">FMN</keyword>
<dbReference type="GO" id="GO:0006570">
    <property type="term" value="P:tyrosine metabolic process"/>
    <property type="evidence" value="ECO:0007669"/>
    <property type="project" value="TreeGrafter"/>
</dbReference>
<dbReference type="OrthoDB" id="41362at2759"/>
<dbReference type="InterPro" id="IPR050627">
    <property type="entry name" value="Nitroreductase/BluB"/>
</dbReference>
<proteinExistence type="inferred from homology"/>
<dbReference type="GO" id="GO:0005886">
    <property type="term" value="C:plasma membrane"/>
    <property type="evidence" value="ECO:0007669"/>
    <property type="project" value="TreeGrafter"/>
</dbReference>
<comment type="similarity">
    <text evidence="2">Belongs to the nitroreductase family.</text>
</comment>
<accession>A0A8J2RV25</accession>
<keyword evidence="5" id="KW-0560">Oxidoreductase</keyword>
<keyword evidence="8" id="KW-1185">Reference proteome</keyword>